<dbReference type="InterPro" id="IPR023168">
    <property type="entry name" value="GatB_Yqey_C_2"/>
</dbReference>
<evidence type="ECO:0000256" key="8">
    <source>
        <dbReference type="ARBA" id="ARBA00024799"/>
    </source>
</evidence>
<dbReference type="NCBIfam" id="TIGR00133">
    <property type="entry name" value="gatB"/>
    <property type="match status" value="1"/>
</dbReference>
<comment type="catalytic activity">
    <reaction evidence="10 11">
        <text>L-glutamyl-tRNA(Gln) + L-glutamine + ATP + H2O = L-glutaminyl-tRNA(Gln) + L-glutamate + ADP + phosphate + H(+)</text>
        <dbReference type="Rhea" id="RHEA:17521"/>
        <dbReference type="Rhea" id="RHEA-COMP:9681"/>
        <dbReference type="Rhea" id="RHEA-COMP:9684"/>
        <dbReference type="ChEBI" id="CHEBI:15377"/>
        <dbReference type="ChEBI" id="CHEBI:15378"/>
        <dbReference type="ChEBI" id="CHEBI:29985"/>
        <dbReference type="ChEBI" id="CHEBI:30616"/>
        <dbReference type="ChEBI" id="CHEBI:43474"/>
        <dbReference type="ChEBI" id="CHEBI:58359"/>
        <dbReference type="ChEBI" id="CHEBI:78520"/>
        <dbReference type="ChEBI" id="CHEBI:78521"/>
        <dbReference type="ChEBI" id="CHEBI:456216"/>
    </reaction>
</comment>
<evidence type="ECO:0000259" key="12">
    <source>
        <dbReference type="SMART" id="SM00845"/>
    </source>
</evidence>
<keyword evidence="14" id="KW-1185">Reference proteome</keyword>
<dbReference type="InterPro" id="IPR003789">
    <property type="entry name" value="Asn/Gln_tRNA_amidoTrase-B-like"/>
</dbReference>
<evidence type="ECO:0000256" key="5">
    <source>
        <dbReference type="ARBA" id="ARBA00022741"/>
    </source>
</evidence>
<sequence length="510" mass="55458">MSDAPHSADQPSRGSLPDDRDIEAVIGLEVHAQLATRTKLFSGCAADFAPDEPNTRTDPLVLGLPGSLPVLNAAAFRMAVKVGLALNCEIARFCKWDRKQYYYPDLPKGYQISQYDLPVCGEGWLDIDAEEGVKRIGITRAHLEEDAGKNMHAGGVSKVDLNRAGTPLVEIVSEPDMSSAAEAKAYLERLKLLLTYLGVSDCNMQEGSLRCDVNVNFKISTADGAKATPIAEVKNLNSFRGVEAAIEFERTRQLEEFARTGETLNAGNKTTRGWDPDRQVTVPQRTKEEAADYRYFPDPDLVPVTLTEEAIEALRGELGEFPADRRVRIGEVWELSDYDAGVIIERGKPFADYYEEVAQTADDGKRAANWCTQDVLRDLSELNHEIDTFPIPAGTLGHLLKRVSAGELNTKAARDVYADLLSRPRGQNTPETVDAIIDERGLIAVTGGAELEAAIDDALANPKNAVAIETVRDGKQQAVGPLMGQVLKAVSGADPKTVRAMLLERIGGAG</sequence>
<proteinExistence type="inferred from homology"/>
<dbReference type="PROSITE" id="PS01234">
    <property type="entry name" value="GATB"/>
    <property type="match status" value="1"/>
</dbReference>
<dbReference type="NCBIfam" id="NF004014">
    <property type="entry name" value="PRK05477.1-4"/>
    <property type="match status" value="1"/>
</dbReference>
<dbReference type="InterPro" id="IPR006075">
    <property type="entry name" value="Asn/Gln-tRNA_Trfase_suB/E_cat"/>
</dbReference>
<comment type="catalytic activity">
    <reaction evidence="9 11">
        <text>L-aspartyl-tRNA(Asn) + L-glutamine + ATP + H2O = L-asparaginyl-tRNA(Asn) + L-glutamate + ADP + phosphate + 2 H(+)</text>
        <dbReference type="Rhea" id="RHEA:14513"/>
        <dbReference type="Rhea" id="RHEA-COMP:9674"/>
        <dbReference type="Rhea" id="RHEA-COMP:9677"/>
        <dbReference type="ChEBI" id="CHEBI:15377"/>
        <dbReference type="ChEBI" id="CHEBI:15378"/>
        <dbReference type="ChEBI" id="CHEBI:29985"/>
        <dbReference type="ChEBI" id="CHEBI:30616"/>
        <dbReference type="ChEBI" id="CHEBI:43474"/>
        <dbReference type="ChEBI" id="CHEBI:58359"/>
        <dbReference type="ChEBI" id="CHEBI:78515"/>
        <dbReference type="ChEBI" id="CHEBI:78516"/>
        <dbReference type="ChEBI" id="CHEBI:456216"/>
    </reaction>
</comment>
<evidence type="ECO:0000256" key="11">
    <source>
        <dbReference type="HAMAP-Rule" id="MF_00121"/>
    </source>
</evidence>
<evidence type="ECO:0000313" key="14">
    <source>
        <dbReference type="Proteomes" id="UP000609651"/>
    </source>
</evidence>
<dbReference type="PANTHER" id="PTHR11659:SF0">
    <property type="entry name" value="GLUTAMYL-TRNA(GLN) AMIDOTRANSFERASE SUBUNIT B, MITOCHONDRIAL"/>
    <property type="match status" value="1"/>
</dbReference>
<name>A0ABX1V9L9_9PLAN</name>
<dbReference type="InterPro" id="IPR004413">
    <property type="entry name" value="GatB"/>
</dbReference>
<dbReference type="InterPro" id="IPR017959">
    <property type="entry name" value="Asn/Gln-tRNA_amidoTrfase_suB/E"/>
</dbReference>
<dbReference type="SUPFAM" id="SSF55931">
    <property type="entry name" value="Glutamine synthetase/guanido kinase"/>
    <property type="match status" value="1"/>
</dbReference>
<reference evidence="13 14" key="1">
    <citation type="journal article" date="2020" name="Syst. Appl. Microbiol.">
        <title>Alienimonas chondri sp. nov., a novel planctomycete isolated from the biofilm of the red alga Chondrus crispus.</title>
        <authorList>
            <person name="Vitorino I."/>
            <person name="Albuquerque L."/>
            <person name="Wiegand S."/>
            <person name="Kallscheuer N."/>
            <person name="da Costa M.S."/>
            <person name="Lobo-da-Cunha A."/>
            <person name="Jogler C."/>
            <person name="Lage O.M."/>
        </authorList>
    </citation>
    <scope>NUCLEOTIDE SEQUENCE [LARGE SCALE GENOMIC DNA]</scope>
    <source>
        <strain evidence="13 14">LzC2</strain>
    </source>
</reference>
<feature type="domain" description="Asn/Gln amidotransferase" evidence="12">
    <location>
        <begin position="352"/>
        <end position="506"/>
    </location>
</feature>
<comment type="similarity">
    <text evidence="1 11">Belongs to the GatB/GatE family. GatB subfamily.</text>
</comment>
<accession>A0ABX1V9L9</accession>
<dbReference type="EMBL" id="WTPX01000012">
    <property type="protein sequence ID" value="NNJ24611.1"/>
    <property type="molecule type" value="Genomic_DNA"/>
</dbReference>
<dbReference type="PANTHER" id="PTHR11659">
    <property type="entry name" value="GLUTAMYL-TRNA GLN AMIDOTRANSFERASE SUBUNIT B MITOCHONDRIAL AND PROKARYOTIC PET112-RELATED"/>
    <property type="match status" value="1"/>
</dbReference>
<dbReference type="SUPFAM" id="SSF89095">
    <property type="entry name" value="GatB/YqeY motif"/>
    <property type="match status" value="1"/>
</dbReference>
<keyword evidence="7 11" id="KW-0648">Protein biosynthesis</keyword>
<organism evidence="13 14">
    <name type="scientific">Alienimonas chondri</name>
    <dbReference type="NCBI Taxonomy" id="2681879"/>
    <lineage>
        <taxon>Bacteria</taxon>
        <taxon>Pseudomonadati</taxon>
        <taxon>Planctomycetota</taxon>
        <taxon>Planctomycetia</taxon>
        <taxon>Planctomycetales</taxon>
        <taxon>Planctomycetaceae</taxon>
        <taxon>Alienimonas</taxon>
    </lineage>
</organism>
<dbReference type="InterPro" id="IPR018027">
    <property type="entry name" value="Asn/Gln_amidotransferase"/>
</dbReference>
<dbReference type="InterPro" id="IPR017958">
    <property type="entry name" value="Gln-tRNA_amidoTrfase_suB_CS"/>
</dbReference>
<comment type="function">
    <text evidence="8 11">Allows the formation of correctly charged Asn-tRNA(Asn) or Gln-tRNA(Gln) through the transamidation of misacylated Asp-tRNA(Asn) or Glu-tRNA(Gln) in organisms which lack either or both of asparaginyl-tRNA or glutaminyl-tRNA synthetases. The reaction takes place in the presence of glutamine and ATP through an activated phospho-Asp-tRNA(Asn) or phospho-Glu-tRNA(Gln).</text>
</comment>
<protein>
    <recommendedName>
        <fullName evidence="3 11">Aspartyl/glutamyl-tRNA(Asn/Gln) amidotransferase subunit B</fullName>
        <shortName evidence="11">Asp/Glu-ADT subunit B</shortName>
        <ecNumber evidence="11">6.3.5.-</ecNumber>
    </recommendedName>
</protein>
<evidence type="ECO:0000256" key="3">
    <source>
        <dbReference type="ARBA" id="ARBA00016923"/>
    </source>
</evidence>
<evidence type="ECO:0000256" key="1">
    <source>
        <dbReference type="ARBA" id="ARBA00005306"/>
    </source>
</evidence>
<dbReference type="Gene3D" id="1.10.10.410">
    <property type="match status" value="1"/>
</dbReference>
<dbReference type="NCBIfam" id="NF004012">
    <property type="entry name" value="PRK05477.1-2"/>
    <property type="match status" value="1"/>
</dbReference>
<evidence type="ECO:0000313" key="13">
    <source>
        <dbReference type="EMBL" id="NNJ24611.1"/>
    </source>
</evidence>
<dbReference type="EC" id="6.3.5.-" evidence="11"/>
<gene>
    <name evidence="11 13" type="primary">gatB</name>
    <name evidence="13" type="ORF">LzC2_06690</name>
</gene>
<keyword evidence="5 11" id="KW-0547">Nucleotide-binding</keyword>
<keyword evidence="6 11" id="KW-0067">ATP-binding</keyword>
<evidence type="ECO:0000256" key="9">
    <source>
        <dbReference type="ARBA" id="ARBA00047380"/>
    </source>
</evidence>
<dbReference type="Proteomes" id="UP000609651">
    <property type="component" value="Unassembled WGS sequence"/>
</dbReference>
<dbReference type="HAMAP" id="MF_00121">
    <property type="entry name" value="GatB"/>
    <property type="match status" value="1"/>
</dbReference>
<evidence type="ECO:0000256" key="6">
    <source>
        <dbReference type="ARBA" id="ARBA00022840"/>
    </source>
</evidence>
<dbReference type="GO" id="GO:0016874">
    <property type="term" value="F:ligase activity"/>
    <property type="evidence" value="ECO:0007669"/>
    <property type="project" value="UniProtKB-KW"/>
</dbReference>
<evidence type="ECO:0000256" key="4">
    <source>
        <dbReference type="ARBA" id="ARBA00022598"/>
    </source>
</evidence>
<comment type="subunit">
    <text evidence="2 11">Heterotrimer of A, B and C subunits.</text>
</comment>
<dbReference type="Pfam" id="PF02637">
    <property type="entry name" value="GatB_Yqey"/>
    <property type="match status" value="1"/>
</dbReference>
<evidence type="ECO:0000256" key="7">
    <source>
        <dbReference type="ARBA" id="ARBA00022917"/>
    </source>
</evidence>
<dbReference type="InterPro" id="IPR014746">
    <property type="entry name" value="Gln_synth/guanido_kin_cat_dom"/>
</dbReference>
<evidence type="ECO:0000256" key="2">
    <source>
        <dbReference type="ARBA" id="ARBA00011123"/>
    </source>
</evidence>
<comment type="caution">
    <text evidence="13">The sequence shown here is derived from an EMBL/GenBank/DDBJ whole genome shotgun (WGS) entry which is preliminary data.</text>
</comment>
<evidence type="ECO:0000256" key="10">
    <source>
        <dbReference type="ARBA" id="ARBA00047913"/>
    </source>
</evidence>
<dbReference type="Pfam" id="PF02934">
    <property type="entry name" value="GatB_N"/>
    <property type="match status" value="1"/>
</dbReference>
<dbReference type="SMART" id="SM00845">
    <property type="entry name" value="GatB_Yqey"/>
    <property type="match status" value="1"/>
</dbReference>
<keyword evidence="4 11" id="KW-0436">Ligase</keyword>